<dbReference type="AlphaFoldDB" id="A0AAD4BE10"/>
<gene>
    <name evidence="8" type="ORF">L210DRAFT_2207558</name>
</gene>
<dbReference type="SMART" id="SM00353">
    <property type="entry name" value="HLH"/>
    <property type="match status" value="1"/>
</dbReference>
<protein>
    <recommendedName>
        <fullName evidence="7">BHLH domain-containing protein</fullName>
    </recommendedName>
</protein>
<dbReference type="InterPro" id="IPR011598">
    <property type="entry name" value="bHLH_dom"/>
</dbReference>
<keyword evidence="9" id="KW-1185">Reference proteome</keyword>
<evidence type="ECO:0000256" key="1">
    <source>
        <dbReference type="ARBA" id="ARBA00023015"/>
    </source>
</evidence>
<dbReference type="InterPro" id="IPR036638">
    <property type="entry name" value="HLH_DNA-bd_sf"/>
</dbReference>
<feature type="compositionally biased region" description="Basic and acidic residues" evidence="6">
    <location>
        <begin position="67"/>
        <end position="80"/>
    </location>
</feature>
<keyword evidence="5" id="KW-0539">Nucleus</keyword>
<dbReference type="PANTHER" id="PTHR10328">
    <property type="entry name" value="PROTEIN MAX MYC-ASSOCIATED FACTOR X"/>
    <property type="match status" value="1"/>
</dbReference>
<dbReference type="Proteomes" id="UP001194468">
    <property type="component" value="Unassembled WGS sequence"/>
</dbReference>
<evidence type="ECO:0000259" key="7">
    <source>
        <dbReference type="PROSITE" id="PS50888"/>
    </source>
</evidence>
<keyword evidence="3" id="KW-0010">Activator</keyword>
<evidence type="ECO:0000256" key="4">
    <source>
        <dbReference type="ARBA" id="ARBA00023163"/>
    </source>
</evidence>
<evidence type="ECO:0000256" key="5">
    <source>
        <dbReference type="ARBA" id="ARBA00023242"/>
    </source>
</evidence>
<organism evidence="8 9">
    <name type="scientific">Boletus edulis BED1</name>
    <dbReference type="NCBI Taxonomy" id="1328754"/>
    <lineage>
        <taxon>Eukaryota</taxon>
        <taxon>Fungi</taxon>
        <taxon>Dikarya</taxon>
        <taxon>Basidiomycota</taxon>
        <taxon>Agaricomycotina</taxon>
        <taxon>Agaricomycetes</taxon>
        <taxon>Agaricomycetidae</taxon>
        <taxon>Boletales</taxon>
        <taxon>Boletineae</taxon>
        <taxon>Boletaceae</taxon>
        <taxon>Boletoideae</taxon>
        <taxon>Boletus</taxon>
    </lineage>
</organism>
<name>A0AAD4BE10_BOLED</name>
<sequence>MAVSLPVVPASSEGQSSPSDDSSVSPQTPVSPPNAQPSDPQNNSQPQLPSSKPTATQPKRKPSRRANTAERRSTRNAVERRRRETLNCRFLDLVALLPNLSQIRRPSKSAIVNSSIAHIHASCRHRLLASRELRILKLESDVLRQELNEWRDRAGLPRVDEPVRGDGFNMVFSGEVEVLATAVGEEEEKGQGQFDGFDEGDEELSGPMLVIMDDPKDAMVTDPLVNVGVYGHNTTADSVSSVDMKMTRMLPRAQMPPSVSFENPAMPALCEPQITPHFQGAAHLGQHAIATPEADKVSPWTANMYPGYNAQPQLQAQWSMITPPNSAHAAAHLPSSAPTVGFTDYAYLANLKRQQLLALQHQHGVMVYAVDDNDDASSVGSSQSGRERSGSSSAGSGFGSPPRGPTSSGGYQVSNTVFDFTMARRIGNAGLHVNSVSGSWSGTSGNL</sequence>
<dbReference type="EMBL" id="WHUW01000138">
    <property type="protein sequence ID" value="KAF8421719.1"/>
    <property type="molecule type" value="Genomic_DNA"/>
</dbReference>
<accession>A0AAD4BE10</accession>
<feature type="compositionally biased region" description="Low complexity" evidence="6">
    <location>
        <begin position="377"/>
        <end position="410"/>
    </location>
</feature>
<proteinExistence type="predicted"/>
<evidence type="ECO:0000313" key="9">
    <source>
        <dbReference type="Proteomes" id="UP001194468"/>
    </source>
</evidence>
<reference evidence="8" key="2">
    <citation type="journal article" date="2020" name="Nat. Commun.">
        <title>Large-scale genome sequencing of mycorrhizal fungi provides insights into the early evolution of symbiotic traits.</title>
        <authorList>
            <person name="Miyauchi S."/>
            <person name="Kiss E."/>
            <person name="Kuo A."/>
            <person name="Drula E."/>
            <person name="Kohler A."/>
            <person name="Sanchez-Garcia M."/>
            <person name="Morin E."/>
            <person name="Andreopoulos B."/>
            <person name="Barry K.W."/>
            <person name="Bonito G."/>
            <person name="Buee M."/>
            <person name="Carver A."/>
            <person name="Chen C."/>
            <person name="Cichocki N."/>
            <person name="Clum A."/>
            <person name="Culley D."/>
            <person name="Crous P.W."/>
            <person name="Fauchery L."/>
            <person name="Girlanda M."/>
            <person name="Hayes R.D."/>
            <person name="Keri Z."/>
            <person name="LaButti K."/>
            <person name="Lipzen A."/>
            <person name="Lombard V."/>
            <person name="Magnuson J."/>
            <person name="Maillard F."/>
            <person name="Murat C."/>
            <person name="Nolan M."/>
            <person name="Ohm R.A."/>
            <person name="Pangilinan J."/>
            <person name="Pereira M.F."/>
            <person name="Perotto S."/>
            <person name="Peter M."/>
            <person name="Pfister S."/>
            <person name="Riley R."/>
            <person name="Sitrit Y."/>
            <person name="Stielow J.B."/>
            <person name="Szollosi G."/>
            <person name="Zifcakova L."/>
            <person name="Stursova M."/>
            <person name="Spatafora J.W."/>
            <person name="Tedersoo L."/>
            <person name="Vaario L.M."/>
            <person name="Yamada A."/>
            <person name="Yan M."/>
            <person name="Wang P."/>
            <person name="Xu J."/>
            <person name="Bruns T."/>
            <person name="Baldrian P."/>
            <person name="Vilgalys R."/>
            <person name="Dunand C."/>
            <person name="Henrissat B."/>
            <person name="Grigoriev I.V."/>
            <person name="Hibbett D."/>
            <person name="Nagy L.G."/>
            <person name="Martin F.M."/>
        </authorList>
    </citation>
    <scope>NUCLEOTIDE SEQUENCE</scope>
    <source>
        <strain evidence="8">BED1</strain>
    </source>
</reference>
<evidence type="ECO:0000256" key="3">
    <source>
        <dbReference type="ARBA" id="ARBA00023159"/>
    </source>
</evidence>
<feature type="compositionally biased region" description="Low complexity" evidence="6">
    <location>
        <begin position="36"/>
        <end position="53"/>
    </location>
</feature>
<dbReference type="PANTHER" id="PTHR10328:SF3">
    <property type="entry name" value="PROTEIN MAX"/>
    <property type="match status" value="1"/>
</dbReference>
<keyword evidence="1" id="KW-0805">Transcription regulation</keyword>
<dbReference type="GO" id="GO:0003700">
    <property type="term" value="F:DNA-binding transcription factor activity"/>
    <property type="evidence" value="ECO:0007669"/>
    <property type="project" value="TreeGrafter"/>
</dbReference>
<evidence type="ECO:0000256" key="6">
    <source>
        <dbReference type="SAM" id="MobiDB-lite"/>
    </source>
</evidence>
<dbReference type="SUPFAM" id="SSF47459">
    <property type="entry name" value="HLH, helix-loop-helix DNA-binding domain"/>
    <property type="match status" value="1"/>
</dbReference>
<dbReference type="GO" id="GO:0045944">
    <property type="term" value="P:positive regulation of transcription by RNA polymerase II"/>
    <property type="evidence" value="ECO:0007669"/>
    <property type="project" value="TreeGrafter"/>
</dbReference>
<keyword evidence="4" id="KW-0804">Transcription</keyword>
<dbReference type="GO" id="GO:0003677">
    <property type="term" value="F:DNA binding"/>
    <property type="evidence" value="ECO:0007669"/>
    <property type="project" value="UniProtKB-KW"/>
</dbReference>
<evidence type="ECO:0000313" key="8">
    <source>
        <dbReference type="EMBL" id="KAF8421719.1"/>
    </source>
</evidence>
<evidence type="ECO:0000256" key="2">
    <source>
        <dbReference type="ARBA" id="ARBA00023125"/>
    </source>
</evidence>
<dbReference type="GO" id="GO:0046983">
    <property type="term" value="F:protein dimerization activity"/>
    <property type="evidence" value="ECO:0007669"/>
    <property type="project" value="InterPro"/>
</dbReference>
<dbReference type="GO" id="GO:0090575">
    <property type="term" value="C:RNA polymerase II transcription regulator complex"/>
    <property type="evidence" value="ECO:0007669"/>
    <property type="project" value="TreeGrafter"/>
</dbReference>
<feature type="compositionally biased region" description="Low complexity" evidence="6">
    <location>
        <begin position="9"/>
        <end position="28"/>
    </location>
</feature>
<reference evidence="8" key="1">
    <citation type="submission" date="2019-10" db="EMBL/GenBank/DDBJ databases">
        <authorList>
            <consortium name="DOE Joint Genome Institute"/>
            <person name="Kuo A."/>
            <person name="Miyauchi S."/>
            <person name="Kiss E."/>
            <person name="Drula E."/>
            <person name="Kohler A."/>
            <person name="Sanchez-Garcia M."/>
            <person name="Andreopoulos B."/>
            <person name="Barry K.W."/>
            <person name="Bonito G."/>
            <person name="Buee M."/>
            <person name="Carver A."/>
            <person name="Chen C."/>
            <person name="Cichocki N."/>
            <person name="Clum A."/>
            <person name="Culley D."/>
            <person name="Crous P.W."/>
            <person name="Fauchery L."/>
            <person name="Girlanda M."/>
            <person name="Hayes R."/>
            <person name="Keri Z."/>
            <person name="LaButti K."/>
            <person name="Lipzen A."/>
            <person name="Lombard V."/>
            <person name="Magnuson J."/>
            <person name="Maillard F."/>
            <person name="Morin E."/>
            <person name="Murat C."/>
            <person name="Nolan M."/>
            <person name="Ohm R."/>
            <person name="Pangilinan J."/>
            <person name="Pereira M."/>
            <person name="Perotto S."/>
            <person name="Peter M."/>
            <person name="Riley R."/>
            <person name="Sitrit Y."/>
            <person name="Stielow B."/>
            <person name="Szollosi G."/>
            <person name="Zifcakova L."/>
            <person name="Stursova M."/>
            <person name="Spatafora J.W."/>
            <person name="Tedersoo L."/>
            <person name="Vaario L.-M."/>
            <person name="Yamada A."/>
            <person name="Yan M."/>
            <person name="Wang P."/>
            <person name="Xu J."/>
            <person name="Bruns T."/>
            <person name="Baldrian P."/>
            <person name="Vilgalys R."/>
            <person name="Henrissat B."/>
            <person name="Grigoriev I.V."/>
            <person name="Hibbett D."/>
            <person name="Nagy L.G."/>
            <person name="Martin F.M."/>
        </authorList>
    </citation>
    <scope>NUCLEOTIDE SEQUENCE</scope>
    <source>
        <strain evidence="8">BED1</strain>
    </source>
</reference>
<dbReference type="Pfam" id="PF00010">
    <property type="entry name" value="HLH"/>
    <property type="match status" value="1"/>
</dbReference>
<feature type="region of interest" description="Disordered" evidence="6">
    <location>
        <begin position="376"/>
        <end position="412"/>
    </location>
</feature>
<dbReference type="PROSITE" id="PS50888">
    <property type="entry name" value="BHLH"/>
    <property type="match status" value="1"/>
</dbReference>
<feature type="region of interest" description="Disordered" evidence="6">
    <location>
        <begin position="1"/>
        <end position="80"/>
    </location>
</feature>
<feature type="domain" description="BHLH" evidence="7">
    <location>
        <begin position="70"/>
        <end position="122"/>
    </location>
</feature>
<keyword evidence="2" id="KW-0238">DNA-binding</keyword>
<comment type="caution">
    <text evidence="8">The sequence shown here is derived from an EMBL/GenBank/DDBJ whole genome shotgun (WGS) entry which is preliminary data.</text>
</comment>
<dbReference type="Gene3D" id="4.10.280.10">
    <property type="entry name" value="Helix-loop-helix DNA-binding domain"/>
    <property type="match status" value="1"/>
</dbReference>